<feature type="compositionally biased region" description="Low complexity" evidence="5">
    <location>
        <begin position="104"/>
        <end position="123"/>
    </location>
</feature>
<evidence type="ECO:0000256" key="4">
    <source>
        <dbReference type="PROSITE-ProRule" id="PRU00449"/>
    </source>
</evidence>
<dbReference type="Pfam" id="PF01428">
    <property type="entry name" value="zf-AN1"/>
    <property type="match status" value="1"/>
</dbReference>
<dbReference type="AlphaFoldDB" id="A0AB39ZIT2"/>
<proteinExistence type="predicted"/>
<dbReference type="InterPro" id="IPR035896">
    <property type="entry name" value="AN1-like_Znf"/>
</dbReference>
<dbReference type="InterPro" id="IPR050652">
    <property type="entry name" value="AN1_A20_ZnFinger"/>
</dbReference>
<evidence type="ECO:0000256" key="5">
    <source>
        <dbReference type="SAM" id="MobiDB-lite"/>
    </source>
</evidence>
<protein>
    <submittedName>
        <fullName evidence="8">AN1-type zinc finger protein 6</fullName>
    </submittedName>
</protein>
<feature type="compositionally biased region" description="Basic and acidic residues" evidence="5">
    <location>
        <begin position="8"/>
        <end position="25"/>
    </location>
</feature>
<organism evidence="7 8">
    <name type="scientific">Drosophila suzukii</name>
    <name type="common">Spotted-wing drosophila fruit fly</name>
    <dbReference type="NCBI Taxonomy" id="28584"/>
    <lineage>
        <taxon>Eukaryota</taxon>
        <taxon>Metazoa</taxon>
        <taxon>Ecdysozoa</taxon>
        <taxon>Arthropoda</taxon>
        <taxon>Hexapoda</taxon>
        <taxon>Insecta</taxon>
        <taxon>Pterygota</taxon>
        <taxon>Neoptera</taxon>
        <taxon>Endopterygota</taxon>
        <taxon>Diptera</taxon>
        <taxon>Brachycera</taxon>
        <taxon>Muscomorpha</taxon>
        <taxon>Ephydroidea</taxon>
        <taxon>Drosophilidae</taxon>
        <taxon>Drosophila</taxon>
        <taxon>Sophophora</taxon>
    </lineage>
</organism>
<dbReference type="Gene3D" id="4.10.1110.10">
    <property type="entry name" value="AN1-like Zinc finger"/>
    <property type="match status" value="1"/>
</dbReference>
<keyword evidence="3" id="KW-0862">Zinc</keyword>
<dbReference type="PANTHER" id="PTHR10634:SF149">
    <property type="entry name" value="AN1-TYPE DOMAIN-CONTAINING PROTEIN-RELATED"/>
    <property type="match status" value="1"/>
</dbReference>
<dbReference type="RefSeq" id="XP_016936677.3">
    <property type="nucleotide sequence ID" value="XM_017081188.4"/>
</dbReference>
<keyword evidence="2 4" id="KW-0863">Zinc-finger</keyword>
<evidence type="ECO:0000313" key="8">
    <source>
        <dbReference type="RefSeq" id="XP_016936677.3"/>
    </source>
</evidence>
<evidence type="ECO:0000259" key="6">
    <source>
        <dbReference type="PROSITE" id="PS51039"/>
    </source>
</evidence>
<dbReference type="PROSITE" id="PS51039">
    <property type="entry name" value="ZF_AN1"/>
    <property type="match status" value="1"/>
</dbReference>
<name>A0AB39ZIT2_DROSZ</name>
<dbReference type="GO" id="GO:0008270">
    <property type="term" value="F:zinc ion binding"/>
    <property type="evidence" value="ECO:0007669"/>
    <property type="project" value="UniProtKB-KW"/>
</dbReference>
<dbReference type="InterPro" id="IPR000058">
    <property type="entry name" value="Znf_AN1"/>
</dbReference>
<keyword evidence="7" id="KW-1185">Reference proteome</keyword>
<evidence type="ECO:0000256" key="2">
    <source>
        <dbReference type="ARBA" id="ARBA00022771"/>
    </source>
</evidence>
<reference evidence="8" key="1">
    <citation type="submission" date="2025-08" db="UniProtKB">
        <authorList>
            <consortium name="RefSeq"/>
        </authorList>
    </citation>
    <scope>IDENTIFICATION</scope>
</reference>
<feature type="compositionally biased region" description="Basic and acidic residues" evidence="5">
    <location>
        <begin position="157"/>
        <end position="169"/>
    </location>
</feature>
<feature type="domain" description="AN1-type" evidence="6">
    <location>
        <begin position="165"/>
        <end position="212"/>
    </location>
</feature>
<dbReference type="GeneID" id="108014967"/>
<keyword evidence="1" id="KW-0479">Metal-binding</keyword>
<dbReference type="SMART" id="SM00154">
    <property type="entry name" value="ZnF_AN1"/>
    <property type="match status" value="1"/>
</dbReference>
<sequence length="231" mass="24918">MKTGKLCDSGEPKPDIILDHSEAGLHSDGQPLASESQLPVGPVDHRELQDPNDPGEPKPDIILDHSKAGRHSDGQPLAPGSQLPVGPVDHQEPQDSKDPQPVRAQGGQNSQSANSSDAGQSQNPGQNQDAGAGSGSGHNKNQNQQQQQSHNENNQNDQDKNQEQDAPKKRCDKCGKKLGLTGGFPCRCGGTYCAVHRYSDRHECSFDYREMGATEIRRNNPVVVASKLRKL</sequence>
<dbReference type="Proteomes" id="UP001652628">
    <property type="component" value="Chromosome X"/>
</dbReference>
<evidence type="ECO:0000256" key="3">
    <source>
        <dbReference type="ARBA" id="ARBA00022833"/>
    </source>
</evidence>
<feature type="compositionally biased region" description="Basic and acidic residues" evidence="5">
    <location>
        <begin position="89"/>
        <end position="100"/>
    </location>
</feature>
<feature type="region of interest" description="Disordered" evidence="5">
    <location>
        <begin position="1"/>
        <end position="169"/>
    </location>
</feature>
<evidence type="ECO:0000313" key="7">
    <source>
        <dbReference type="Proteomes" id="UP001652628"/>
    </source>
</evidence>
<gene>
    <name evidence="8" type="primary">LOC108014967</name>
</gene>
<feature type="compositionally biased region" description="Basic and acidic residues" evidence="5">
    <location>
        <begin position="43"/>
        <end position="73"/>
    </location>
</feature>
<feature type="compositionally biased region" description="Low complexity" evidence="5">
    <location>
        <begin position="139"/>
        <end position="156"/>
    </location>
</feature>
<accession>A0AB39ZIT2</accession>
<dbReference type="PANTHER" id="PTHR10634">
    <property type="entry name" value="AN1-TYPE ZINC FINGER PROTEIN"/>
    <property type="match status" value="1"/>
</dbReference>
<evidence type="ECO:0000256" key="1">
    <source>
        <dbReference type="ARBA" id="ARBA00022723"/>
    </source>
</evidence>
<dbReference type="SUPFAM" id="SSF118310">
    <property type="entry name" value="AN1-like Zinc finger"/>
    <property type="match status" value="1"/>
</dbReference>